<reference evidence="1 2" key="1">
    <citation type="submission" date="2021-05" db="EMBL/GenBank/DDBJ databases">
        <title>Genome Assembly of Synthetic Allotetraploid Brassica napus Reveals Homoeologous Exchanges between Subgenomes.</title>
        <authorList>
            <person name="Davis J.T."/>
        </authorList>
    </citation>
    <scope>NUCLEOTIDE SEQUENCE [LARGE SCALE GENOMIC DNA]</scope>
    <source>
        <strain evidence="2">cv. Da-Ae</strain>
        <tissue evidence="1">Seedling</tissue>
    </source>
</reference>
<dbReference type="EMBL" id="JAGKQM010001929">
    <property type="protein sequence ID" value="KAH0850801.1"/>
    <property type="molecule type" value="Genomic_DNA"/>
</dbReference>
<organism evidence="1 2">
    <name type="scientific">Brassica napus</name>
    <name type="common">Rape</name>
    <dbReference type="NCBI Taxonomy" id="3708"/>
    <lineage>
        <taxon>Eukaryota</taxon>
        <taxon>Viridiplantae</taxon>
        <taxon>Streptophyta</taxon>
        <taxon>Embryophyta</taxon>
        <taxon>Tracheophyta</taxon>
        <taxon>Spermatophyta</taxon>
        <taxon>Magnoliopsida</taxon>
        <taxon>eudicotyledons</taxon>
        <taxon>Gunneridae</taxon>
        <taxon>Pentapetalae</taxon>
        <taxon>rosids</taxon>
        <taxon>malvids</taxon>
        <taxon>Brassicales</taxon>
        <taxon>Brassicaceae</taxon>
        <taxon>Brassiceae</taxon>
        <taxon>Brassica</taxon>
    </lineage>
</organism>
<dbReference type="PANTHER" id="PTHR34052:SF1">
    <property type="entry name" value="OS06G0216700 PROTEIN"/>
    <property type="match status" value="1"/>
</dbReference>
<protein>
    <submittedName>
        <fullName evidence="1">Uncharacterized protein</fullName>
    </submittedName>
</protein>
<dbReference type="Proteomes" id="UP000824890">
    <property type="component" value="Unassembled WGS sequence"/>
</dbReference>
<dbReference type="PANTHER" id="PTHR34052">
    <property type="entry name" value="GLYCINE-RICH PROTEIN-LIKE"/>
    <property type="match status" value="1"/>
</dbReference>
<name>A0ABQ7X4H3_BRANA</name>
<sequence length="115" mass="12673">MDLGCGHQLFKWFKVKPRVRMELGLGMGSNHSSGSGSSPWSGWGWGWGPKNTNNRDLTAPGSGWGWGGHSKGYNATYNAPRKIIVGGDKEWTYGFNYSDWASKTAPFFLNDILGE</sequence>
<comment type="caution">
    <text evidence="1">The sequence shown here is derived from an EMBL/GenBank/DDBJ whole genome shotgun (WGS) entry which is preliminary data.</text>
</comment>
<keyword evidence="2" id="KW-1185">Reference proteome</keyword>
<proteinExistence type="predicted"/>
<accession>A0ABQ7X4H3</accession>
<evidence type="ECO:0000313" key="1">
    <source>
        <dbReference type="EMBL" id="KAH0850801.1"/>
    </source>
</evidence>
<evidence type="ECO:0000313" key="2">
    <source>
        <dbReference type="Proteomes" id="UP000824890"/>
    </source>
</evidence>
<gene>
    <name evidence="1" type="ORF">HID58_095241</name>
</gene>